<dbReference type="SUPFAM" id="SSF81345">
    <property type="entry name" value="ABC transporter involved in vitamin B12 uptake, BtuC"/>
    <property type="match status" value="1"/>
</dbReference>
<evidence type="ECO:0000256" key="4">
    <source>
        <dbReference type="ARBA" id="ARBA00022475"/>
    </source>
</evidence>
<keyword evidence="3" id="KW-0813">Transport</keyword>
<comment type="subcellular location">
    <subcellularLocation>
        <location evidence="1">Cell membrane</location>
        <topology evidence="1">Multi-pass membrane protein</topology>
    </subcellularLocation>
</comment>
<keyword evidence="5 8" id="KW-0812">Transmembrane</keyword>
<feature type="transmembrane region" description="Helical" evidence="8">
    <location>
        <begin position="21"/>
        <end position="44"/>
    </location>
</feature>
<dbReference type="EMBL" id="UOEU01000219">
    <property type="protein sequence ID" value="VAW31433.1"/>
    <property type="molecule type" value="Genomic_DNA"/>
</dbReference>
<gene>
    <name evidence="9" type="ORF">MNBD_CHLOROFLEXI01-4204</name>
</gene>
<organism evidence="9">
    <name type="scientific">hydrothermal vent metagenome</name>
    <dbReference type="NCBI Taxonomy" id="652676"/>
    <lineage>
        <taxon>unclassified sequences</taxon>
        <taxon>metagenomes</taxon>
        <taxon>ecological metagenomes</taxon>
    </lineage>
</organism>
<accession>A0A3B0UT10</accession>
<proteinExistence type="inferred from homology"/>
<dbReference type="InterPro" id="IPR037294">
    <property type="entry name" value="ABC_BtuC-like"/>
</dbReference>
<evidence type="ECO:0000256" key="6">
    <source>
        <dbReference type="ARBA" id="ARBA00022989"/>
    </source>
</evidence>
<evidence type="ECO:0000256" key="2">
    <source>
        <dbReference type="ARBA" id="ARBA00007935"/>
    </source>
</evidence>
<dbReference type="InterPro" id="IPR000522">
    <property type="entry name" value="ABC_transptr_permease_BtuC"/>
</dbReference>
<feature type="transmembrane region" description="Helical" evidence="8">
    <location>
        <begin position="50"/>
        <end position="69"/>
    </location>
</feature>
<evidence type="ECO:0000256" key="5">
    <source>
        <dbReference type="ARBA" id="ARBA00022692"/>
    </source>
</evidence>
<dbReference type="PANTHER" id="PTHR30472">
    <property type="entry name" value="FERRIC ENTEROBACTIN TRANSPORT SYSTEM PERMEASE PROTEIN"/>
    <property type="match status" value="1"/>
</dbReference>
<dbReference type="GO" id="GO:0005886">
    <property type="term" value="C:plasma membrane"/>
    <property type="evidence" value="ECO:0007669"/>
    <property type="project" value="UniProtKB-SubCell"/>
</dbReference>
<sequence length="80" mass="8479">FIGVAVPHLCRSLFASSNHRLLIPATILLGGMVALVADLIAQLPGSQIRLPLNAVTALIGAPVVTWVILRRRNLRASFAG</sequence>
<keyword evidence="4" id="KW-1003">Cell membrane</keyword>
<dbReference type="GO" id="GO:0033214">
    <property type="term" value="P:siderophore-iron import into cell"/>
    <property type="evidence" value="ECO:0007669"/>
    <property type="project" value="TreeGrafter"/>
</dbReference>
<keyword evidence="6 8" id="KW-1133">Transmembrane helix</keyword>
<dbReference type="Gene3D" id="1.10.3470.10">
    <property type="entry name" value="ABC transporter involved in vitamin B12 uptake, BtuC"/>
    <property type="match status" value="1"/>
</dbReference>
<dbReference type="PANTHER" id="PTHR30472:SF41">
    <property type="entry name" value="TRANSPORT SYSTEM PERMEASE PROTEIN"/>
    <property type="match status" value="1"/>
</dbReference>
<evidence type="ECO:0000256" key="3">
    <source>
        <dbReference type="ARBA" id="ARBA00022448"/>
    </source>
</evidence>
<evidence type="ECO:0000256" key="1">
    <source>
        <dbReference type="ARBA" id="ARBA00004651"/>
    </source>
</evidence>
<keyword evidence="7 8" id="KW-0472">Membrane</keyword>
<feature type="non-terminal residue" evidence="9">
    <location>
        <position position="1"/>
    </location>
</feature>
<comment type="similarity">
    <text evidence="2">Belongs to the binding-protein-dependent transport system permease family. FecCD subfamily.</text>
</comment>
<dbReference type="AlphaFoldDB" id="A0A3B0UT10"/>
<name>A0A3B0UT10_9ZZZZ</name>
<evidence type="ECO:0000256" key="8">
    <source>
        <dbReference type="SAM" id="Phobius"/>
    </source>
</evidence>
<reference evidence="9" key="1">
    <citation type="submission" date="2018-06" db="EMBL/GenBank/DDBJ databases">
        <authorList>
            <person name="Zhirakovskaya E."/>
        </authorList>
    </citation>
    <scope>NUCLEOTIDE SEQUENCE</scope>
</reference>
<evidence type="ECO:0000313" key="9">
    <source>
        <dbReference type="EMBL" id="VAW31433.1"/>
    </source>
</evidence>
<evidence type="ECO:0000256" key="7">
    <source>
        <dbReference type="ARBA" id="ARBA00023136"/>
    </source>
</evidence>
<dbReference type="Pfam" id="PF01032">
    <property type="entry name" value="FecCD"/>
    <property type="match status" value="1"/>
</dbReference>
<dbReference type="GO" id="GO:0022857">
    <property type="term" value="F:transmembrane transporter activity"/>
    <property type="evidence" value="ECO:0007669"/>
    <property type="project" value="InterPro"/>
</dbReference>
<protein>
    <submittedName>
        <fullName evidence="9">Vitamin B12 ABC transporter, permease protein BtuC</fullName>
    </submittedName>
</protein>